<dbReference type="EMBL" id="JABTTQ020000003">
    <property type="protein sequence ID" value="KAK6161020.1"/>
    <property type="molecule type" value="Genomic_DNA"/>
</dbReference>
<reference evidence="6 7" key="1">
    <citation type="journal article" date="2021" name="Comput. Struct. Biotechnol. J.">
        <title>De novo genome assembly of the potent medicinal plant Rehmannia glutinosa using nanopore technology.</title>
        <authorList>
            <person name="Ma L."/>
            <person name="Dong C."/>
            <person name="Song C."/>
            <person name="Wang X."/>
            <person name="Zheng X."/>
            <person name="Niu Y."/>
            <person name="Chen S."/>
            <person name="Feng W."/>
        </authorList>
    </citation>
    <scope>NUCLEOTIDE SEQUENCE [LARGE SCALE GENOMIC DNA]</scope>
    <source>
        <strain evidence="6">DH-2019</strain>
    </source>
</reference>
<evidence type="ECO:0000313" key="7">
    <source>
        <dbReference type="Proteomes" id="UP001318860"/>
    </source>
</evidence>
<protein>
    <recommendedName>
        <fullName evidence="8">Serine/threonine-protein phosphatase 4 regulatory subunit 3-like central domain-containing protein</fullName>
    </recommendedName>
</protein>
<dbReference type="InterPro" id="IPR011993">
    <property type="entry name" value="PH-like_dom_sf"/>
</dbReference>
<feature type="compositionally biased region" description="Acidic residues" evidence="3">
    <location>
        <begin position="509"/>
        <end position="524"/>
    </location>
</feature>
<feature type="domain" description="Serine/threonine-protein phosphatase 4 regulatory subunit 3-like central" evidence="4">
    <location>
        <begin position="127"/>
        <end position="173"/>
    </location>
</feature>
<keyword evidence="2" id="KW-0539">Nucleus</keyword>
<dbReference type="PANTHER" id="PTHR23318:SF0">
    <property type="entry name" value="SERINE_THREONINE-PROTEIN PHOSPHATASE 4 REGULATORY SUBUNIT 3"/>
    <property type="match status" value="1"/>
</dbReference>
<dbReference type="SUPFAM" id="SSF50729">
    <property type="entry name" value="PH domain-like"/>
    <property type="match status" value="1"/>
</dbReference>
<proteinExistence type="predicted"/>
<evidence type="ECO:0000256" key="2">
    <source>
        <dbReference type="ARBA" id="ARBA00023242"/>
    </source>
</evidence>
<feature type="region of interest" description="Disordered" evidence="3">
    <location>
        <begin position="605"/>
        <end position="682"/>
    </location>
</feature>
<evidence type="ECO:0000313" key="6">
    <source>
        <dbReference type="EMBL" id="KAK6161020.1"/>
    </source>
</evidence>
<dbReference type="Pfam" id="PF04802">
    <property type="entry name" value="PP4R3"/>
    <property type="match status" value="2"/>
</dbReference>
<feature type="region of interest" description="Disordered" evidence="3">
    <location>
        <begin position="509"/>
        <end position="551"/>
    </location>
</feature>
<organism evidence="6 7">
    <name type="scientific">Rehmannia glutinosa</name>
    <name type="common">Chinese foxglove</name>
    <dbReference type="NCBI Taxonomy" id="99300"/>
    <lineage>
        <taxon>Eukaryota</taxon>
        <taxon>Viridiplantae</taxon>
        <taxon>Streptophyta</taxon>
        <taxon>Embryophyta</taxon>
        <taxon>Tracheophyta</taxon>
        <taxon>Spermatophyta</taxon>
        <taxon>Magnoliopsida</taxon>
        <taxon>eudicotyledons</taxon>
        <taxon>Gunneridae</taxon>
        <taxon>Pentapetalae</taxon>
        <taxon>asterids</taxon>
        <taxon>lamiids</taxon>
        <taxon>Lamiales</taxon>
        <taxon>Orobanchaceae</taxon>
        <taxon>Rehmannieae</taxon>
        <taxon>Rehmannia</taxon>
    </lineage>
</organism>
<accession>A0ABR0XPA1</accession>
<evidence type="ECO:0000259" key="5">
    <source>
        <dbReference type="Pfam" id="PF22972"/>
    </source>
</evidence>
<keyword evidence="7" id="KW-1185">Reference proteome</keyword>
<dbReference type="Proteomes" id="UP001318860">
    <property type="component" value="Unassembled WGS sequence"/>
</dbReference>
<gene>
    <name evidence="6" type="ORF">DH2020_004401</name>
</gene>
<dbReference type="InterPro" id="IPR006887">
    <property type="entry name" value="P4R3-like_central_dom"/>
</dbReference>
<dbReference type="Pfam" id="PF22972">
    <property type="entry name" value="EVH1_PP4R3"/>
    <property type="match status" value="1"/>
</dbReference>
<evidence type="ECO:0008006" key="8">
    <source>
        <dbReference type="Google" id="ProtNLM"/>
    </source>
</evidence>
<feature type="compositionally biased region" description="Low complexity" evidence="3">
    <location>
        <begin position="607"/>
        <end position="616"/>
    </location>
</feature>
<evidence type="ECO:0000256" key="1">
    <source>
        <dbReference type="ARBA" id="ARBA00004123"/>
    </source>
</evidence>
<evidence type="ECO:0000259" key="4">
    <source>
        <dbReference type="Pfam" id="PF04802"/>
    </source>
</evidence>
<dbReference type="PANTHER" id="PTHR23318">
    <property type="entry name" value="ATP SYNTHASE GAMMA-RELATED"/>
    <property type="match status" value="1"/>
</dbReference>
<feature type="compositionally biased region" description="Low complexity" evidence="3">
    <location>
        <begin position="324"/>
        <end position="336"/>
    </location>
</feature>
<dbReference type="InterPro" id="IPR016024">
    <property type="entry name" value="ARM-type_fold"/>
</dbReference>
<feature type="domain" description="PP4R3 EVH1-like" evidence="5">
    <location>
        <begin position="29"/>
        <end position="113"/>
    </location>
</feature>
<feature type="domain" description="Serine/threonine-protein phosphatase 4 regulatory subunit 3-like central" evidence="4">
    <location>
        <begin position="226"/>
        <end position="482"/>
    </location>
</feature>
<dbReference type="InterPro" id="IPR051137">
    <property type="entry name" value="PP4R3-like"/>
</dbReference>
<evidence type="ECO:0000256" key="3">
    <source>
        <dbReference type="SAM" id="MobiDB-lite"/>
    </source>
</evidence>
<comment type="subcellular location">
    <subcellularLocation>
        <location evidence="1">Nucleus</location>
    </subcellularLocation>
</comment>
<dbReference type="InterPro" id="IPR055236">
    <property type="entry name" value="EVH1_PP4R3"/>
</dbReference>
<feature type="compositionally biased region" description="Polar residues" evidence="3">
    <location>
        <begin position="525"/>
        <end position="543"/>
    </location>
</feature>
<comment type="caution">
    <text evidence="6">The sequence shown here is derived from an EMBL/GenBank/DDBJ whole genome shotgun (WGS) entry which is preliminary data.</text>
</comment>
<sequence length="682" mass="77485">MGSQDKSPNSNSMQVSTGNTAAKRNKFVRVKVYRLNEDGKWDDQGTGHVTVDYLERSEDLGLYVIDEEDNETLLLHRISSDDIYRKQEDTIISWRDPEFSTELALSFQETTGDHICSLQRTMQFSSLANDPEVPQADHRNFLKEHVVFKEAIPIKDPVVLSKIHQTYRIGYLKVVSLLKDDSTFIKELFARMKSPTTSVESKKTLVHFLHEFCTLSKSLQMVHQHRLFRTDILVLFQNLDSNFLRSYVTRQDGVLFGLLVKNMLTDFGDDMHWQFVEIIRSLLDPLTPGSQRESIVEIFHEKHLGQLIDVITSSCPQNSDGQMDSNSVSSDGGSRSQSSVKPEILLNICDLLCFCVLQHPYRIKCNFLLNNVIDKVLYLTRRREKYLVVAAIRFMRALVSRSDEHLMNHLVKNNLFQPIIDAFVANGHRYNLLNSAVLDLVEYIRQENKKVLLRYLVDTFWDQLAKFESISSIHALKVKYEQSLESMDTTNTGSLLDQRKRLDERALEKEEEDYFNEDSDEEDSASAQTASTKKGQSQPPTTDVSDEDEGLTEFRLKRKVVSKEVTEPKKLRLSPKGLKPRGVFAALCSTLSETVLPSKKVATTALNNNPSNVNQNSIEPNVEEKGSVGSSKNAEIEDDNDKEEASRSFTDGLDDSADNMMHGDECSLFPPKSSPEMVVNGS</sequence>
<name>A0ABR0XPA1_REHGL</name>
<feature type="region of interest" description="Disordered" evidence="3">
    <location>
        <begin position="317"/>
        <end position="336"/>
    </location>
</feature>
<dbReference type="SUPFAM" id="SSF48371">
    <property type="entry name" value="ARM repeat"/>
    <property type="match status" value="1"/>
</dbReference>
<dbReference type="Gene3D" id="2.30.29.30">
    <property type="entry name" value="Pleckstrin-homology domain (PH domain)/Phosphotyrosine-binding domain (PTB)"/>
    <property type="match status" value="1"/>
</dbReference>